<dbReference type="FunFam" id="3.40.50.300:FF:000368">
    <property type="entry name" value="U5 small nuclear ribonucleoprotein 200 kDa helicase"/>
    <property type="match status" value="1"/>
</dbReference>
<dbReference type="Gene3D" id="1.10.10.10">
    <property type="entry name" value="Winged helix-like DNA-binding domain superfamily/Winged helix DNA-binding domain"/>
    <property type="match status" value="2"/>
</dbReference>
<evidence type="ECO:0000256" key="11">
    <source>
        <dbReference type="ARBA" id="ARBA00047984"/>
    </source>
</evidence>
<evidence type="ECO:0000256" key="12">
    <source>
        <dbReference type="ARBA" id="ARBA00064629"/>
    </source>
</evidence>
<comment type="similarity">
    <text evidence="2">Belongs to the helicase family. SKI2 subfamily.</text>
</comment>
<feature type="domain" description="Helicase C-terminal" evidence="17">
    <location>
        <begin position="727"/>
        <end position="906"/>
    </location>
</feature>
<evidence type="ECO:0000256" key="15">
    <source>
        <dbReference type="SAM" id="MobiDB-lite"/>
    </source>
</evidence>
<evidence type="ECO:0000256" key="6">
    <source>
        <dbReference type="ARBA" id="ARBA00022801"/>
    </source>
</evidence>
<dbReference type="GO" id="GO:0005634">
    <property type="term" value="C:nucleus"/>
    <property type="evidence" value="ECO:0007669"/>
    <property type="project" value="UniProtKB-SubCell"/>
</dbReference>
<dbReference type="GO" id="GO:0005524">
    <property type="term" value="F:ATP binding"/>
    <property type="evidence" value="ECO:0007669"/>
    <property type="project" value="UniProtKB-KW"/>
</dbReference>
<comment type="catalytic activity">
    <reaction evidence="11">
        <text>ATP + H2O = ADP + phosphate + H(+)</text>
        <dbReference type="Rhea" id="RHEA:13065"/>
        <dbReference type="ChEBI" id="CHEBI:15377"/>
        <dbReference type="ChEBI" id="CHEBI:15378"/>
        <dbReference type="ChEBI" id="CHEBI:30616"/>
        <dbReference type="ChEBI" id="CHEBI:43474"/>
        <dbReference type="ChEBI" id="CHEBI:456216"/>
        <dbReference type="EC" id="3.6.4.13"/>
    </reaction>
</comment>
<dbReference type="SUPFAM" id="SSF46785">
    <property type="entry name" value="Winged helix' DNA-binding domain"/>
    <property type="match status" value="2"/>
</dbReference>
<dbReference type="CDD" id="cd18021">
    <property type="entry name" value="DEXHc_Brr2_2"/>
    <property type="match status" value="1"/>
</dbReference>
<dbReference type="FunFam" id="3.40.50.300:FF:000062">
    <property type="entry name" value="U5 small nuclear ribonucleoprotein helicase"/>
    <property type="match status" value="1"/>
</dbReference>
<dbReference type="SUPFAM" id="SSF52540">
    <property type="entry name" value="P-loop containing nucleoside triphosphate hydrolases"/>
    <property type="match status" value="4"/>
</dbReference>
<dbReference type="InterPro" id="IPR048863">
    <property type="entry name" value="BRR2_plug"/>
</dbReference>
<dbReference type="InterPro" id="IPR001650">
    <property type="entry name" value="Helicase_C-like"/>
</dbReference>
<dbReference type="Proteomes" id="UP000265140">
    <property type="component" value="Chromosome 13"/>
</dbReference>
<evidence type="ECO:0000256" key="1">
    <source>
        <dbReference type="ARBA" id="ARBA00004123"/>
    </source>
</evidence>
<dbReference type="GO" id="GO:0006397">
    <property type="term" value="P:mRNA processing"/>
    <property type="evidence" value="ECO:0007669"/>
    <property type="project" value="UniProtKB-ARBA"/>
</dbReference>
<dbReference type="SUPFAM" id="SSF158702">
    <property type="entry name" value="Sec63 N-terminal domain-like"/>
    <property type="match status" value="2"/>
</dbReference>
<dbReference type="FunFam" id="2.60.40.150:FF:000004">
    <property type="entry name" value="RNA helicase, activating signal cointegrator 1"/>
    <property type="match status" value="1"/>
</dbReference>
<dbReference type="SMART" id="SM00487">
    <property type="entry name" value="DEXDc"/>
    <property type="match status" value="2"/>
</dbReference>
<organism evidence="18 19">
    <name type="scientific">Esox lucius</name>
    <name type="common">Northern pike</name>
    <dbReference type="NCBI Taxonomy" id="8010"/>
    <lineage>
        <taxon>Eukaryota</taxon>
        <taxon>Metazoa</taxon>
        <taxon>Chordata</taxon>
        <taxon>Craniata</taxon>
        <taxon>Vertebrata</taxon>
        <taxon>Euteleostomi</taxon>
        <taxon>Actinopterygii</taxon>
        <taxon>Neopterygii</taxon>
        <taxon>Teleostei</taxon>
        <taxon>Protacanthopterygii</taxon>
        <taxon>Esociformes</taxon>
        <taxon>Esocidae</taxon>
        <taxon>Esox</taxon>
    </lineage>
</organism>
<evidence type="ECO:0000313" key="18">
    <source>
        <dbReference type="Ensembl" id="ENSELUP00000058527.2"/>
    </source>
</evidence>
<dbReference type="InterPro" id="IPR036390">
    <property type="entry name" value="WH_DNA-bd_sf"/>
</dbReference>
<proteinExistence type="inferred from homology"/>
<dbReference type="CDD" id="cd18795">
    <property type="entry name" value="SF2_C_Ski2"/>
    <property type="match status" value="2"/>
</dbReference>
<dbReference type="SMART" id="SM00490">
    <property type="entry name" value="HELICc"/>
    <property type="match status" value="2"/>
</dbReference>
<evidence type="ECO:0000256" key="2">
    <source>
        <dbReference type="ARBA" id="ARBA00010140"/>
    </source>
</evidence>
<name>A0A6Q2XZ67_ESOLU</name>
<dbReference type="Pfam" id="PF02889">
    <property type="entry name" value="Sec63"/>
    <property type="match status" value="2"/>
</dbReference>
<evidence type="ECO:0000256" key="7">
    <source>
        <dbReference type="ARBA" id="ARBA00022806"/>
    </source>
</evidence>
<dbReference type="InterPro" id="IPR027417">
    <property type="entry name" value="P-loop_NTPase"/>
</dbReference>
<reference evidence="18" key="2">
    <citation type="submission" date="2020-02" db="EMBL/GenBank/DDBJ databases">
        <title>Esox lucius (northern pike) genome, fEsoLuc1, primary haplotype.</title>
        <authorList>
            <person name="Myers G."/>
            <person name="Karagic N."/>
            <person name="Meyer A."/>
            <person name="Pippel M."/>
            <person name="Reichard M."/>
            <person name="Winkler S."/>
            <person name="Tracey A."/>
            <person name="Sims Y."/>
            <person name="Howe K."/>
            <person name="Rhie A."/>
            <person name="Formenti G."/>
            <person name="Durbin R."/>
            <person name="Fedrigo O."/>
            <person name="Jarvis E.D."/>
        </authorList>
    </citation>
    <scope>NUCLEOTIDE SEQUENCE [LARGE SCALE GENOMIC DNA]</scope>
</reference>
<evidence type="ECO:0000256" key="10">
    <source>
        <dbReference type="ARBA" id="ARBA00034541"/>
    </source>
</evidence>
<comment type="subcellular location">
    <subcellularLocation>
        <location evidence="1">Nucleus</location>
    </subcellularLocation>
</comment>
<dbReference type="CDD" id="cd18019">
    <property type="entry name" value="DEXHc_Brr2_1"/>
    <property type="match status" value="1"/>
</dbReference>
<dbReference type="FunFam" id="1.10.10.10:FF:000012">
    <property type="entry name" value="U5 small nuclear ribonucleoprotein helicase"/>
    <property type="match status" value="1"/>
</dbReference>
<keyword evidence="8" id="KW-0067">ATP-binding</keyword>
<dbReference type="GO" id="GO:0003678">
    <property type="term" value="F:DNA helicase activity"/>
    <property type="evidence" value="ECO:0007669"/>
    <property type="project" value="TreeGrafter"/>
</dbReference>
<evidence type="ECO:0000256" key="8">
    <source>
        <dbReference type="ARBA" id="ARBA00022840"/>
    </source>
</evidence>
<gene>
    <name evidence="18" type="primary">SNRNP200</name>
</gene>
<keyword evidence="6" id="KW-0378">Hydrolase</keyword>
<reference evidence="18" key="4">
    <citation type="submission" date="2025-09" db="UniProtKB">
        <authorList>
            <consortium name="Ensembl"/>
        </authorList>
    </citation>
    <scope>IDENTIFICATION</scope>
</reference>
<dbReference type="PROSITE" id="PS51194">
    <property type="entry name" value="HELICASE_CTER"/>
    <property type="match status" value="2"/>
</dbReference>
<dbReference type="Gene3D" id="1.10.150.20">
    <property type="entry name" value="5' to 3' exonuclease, C-terminal subdomain"/>
    <property type="match status" value="2"/>
</dbReference>
<dbReference type="Gene3D" id="2.60.40.150">
    <property type="entry name" value="C2 domain"/>
    <property type="match status" value="2"/>
</dbReference>
<evidence type="ECO:0000259" key="17">
    <source>
        <dbReference type="PROSITE" id="PS51194"/>
    </source>
</evidence>
<dbReference type="GO" id="GO:0003676">
    <property type="term" value="F:nucleic acid binding"/>
    <property type="evidence" value="ECO:0007669"/>
    <property type="project" value="InterPro"/>
</dbReference>
<feature type="region of interest" description="Disordered" evidence="15">
    <location>
        <begin position="47"/>
        <end position="80"/>
    </location>
</feature>
<dbReference type="Ensembl" id="ENSELUT00000084642.2">
    <property type="protein sequence ID" value="ENSELUP00000058527.2"/>
    <property type="gene ID" value="ENSELUG00000018948.3"/>
</dbReference>
<keyword evidence="9" id="KW-0539">Nucleus</keyword>
<feature type="domain" description="Helicase ATP-binding" evidence="16">
    <location>
        <begin position="1304"/>
        <end position="1481"/>
    </location>
</feature>
<dbReference type="FunFam" id="3.40.50.300:FF:003287">
    <property type="entry name" value="U5 small nuclear ribonucleoprotein 200 kDa helicase"/>
    <property type="match status" value="1"/>
</dbReference>
<dbReference type="GeneTree" id="ENSGT00940000154966"/>
<dbReference type="GO" id="GO:0003724">
    <property type="term" value="F:RNA helicase activity"/>
    <property type="evidence" value="ECO:0007669"/>
    <property type="project" value="UniProtKB-EC"/>
</dbReference>
<dbReference type="GO" id="GO:0000712">
    <property type="term" value="P:resolution of meiotic recombination intermediates"/>
    <property type="evidence" value="ECO:0007669"/>
    <property type="project" value="TreeGrafter"/>
</dbReference>
<dbReference type="PANTHER" id="PTHR47961">
    <property type="entry name" value="DNA POLYMERASE THETA, PUTATIVE (AFU_ORTHOLOGUE AFUA_1G05260)-RELATED"/>
    <property type="match status" value="1"/>
</dbReference>
<dbReference type="PIRSF" id="PIRSF039073">
    <property type="entry name" value="BRR2"/>
    <property type="match status" value="1"/>
</dbReference>
<dbReference type="PROSITE" id="PS51192">
    <property type="entry name" value="HELICASE_ATP_BIND_1"/>
    <property type="match status" value="2"/>
</dbReference>
<dbReference type="Pfam" id="PF18149">
    <property type="entry name" value="Helicase_PWI"/>
    <property type="match status" value="1"/>
</dbReference>
<feature type="domain" description="Helicase ATP-binding" evidence="16">
    <location>
        <begin position="489"/>
        <end position="672"/>
    </location>
</feature>
<evidence type="ECO:0000259" key="16">
    <source>
        <dbReference type="PROSITE" id="PS51192"/>
    </source>
</evidence>
<keyword evidence="5" id="KW-0547">Nucleotide-binding</keyword>
<keyword evidence="4" id="KW-0677">Repeat</keyword>
<evidence type="ECO:0000256" key="5">
    <source>
        <dbReference type="ARBA" id="ARBA00022741"/>
    </source>
</evidence>
<dbReference type="GO" id="GO:0016787">
    <property type="term" value="F:hydrolase activity"/>
    <property type="evidence" value="ECO:0007669"/>
    <property type="project" value="UniProtKB-KW"/>
</dbReference>
<evidence type="ECO:0000256" key="4">
    <source>
        <dbReference type="ARBA" id="ARBA00022737"/>
    </source>
</evidence>
<dbReference type="FunFam" id="1.10.10.10:FF:000024">
    <property type="entry name" value="U5 small nuclear ribonucleoprotein helicase"/>
    <property type="match status" value="1"/>
</dbReference>
<dbReference type="SMART" id="SM00973">
    <property type="entry name" value="Sec63"/>
    <property type="match status" value="2"/>
</dbReference>
<dbReference type="Pfam" id="PF23445">
    <property type="entry name" value="WHD_SNRNP200"/>
    <property type="match status" value="2"/>
</dbReference>
<protein>
    <recommendedName>
        <fullName evidence="10">U5 small nuclear ribonucleoprotein 200 kDa helicase</fullName>
        <ecNumber evidence="3">3.6.4.13</ecNumber>
    </recommendedName>
    <alternativeName>
        <fullName evidence="13">BRR2 homolog</fullName>
    </alternativeName>
    <alternativeName>
        <fullName evidence="14">U5 snRNP-specific 200 kDa protein</fullName>
    </alternativeName>
</protein>
<feature type="region of interest" description="Disordered" evidence="15">
    <location>
        <begin position="208"/>
        <end position="235"/>
    </location>
</feature>
<dbReference type="PANTHER" id="PTHR47961:SF4">
    <property type="entry name" value="ACTIVATING SIGNAL COINTEGRATOR 1 COMPLEX SUBUNIT 3"/>
    <property type="match status" value="1"/>
</dbReference>
<dbReference type="InterPro" id="IPR014001">
    <property type="entry name" value="Helicase_ATP-bd"/>
</dbReference>
<dbReference type="Pfam" id="PF00271">
    <property type="entry name" value="Helicase_C"/>
    <property type="match status" value="1"/>
</dbReference>
<dbReference type="Gene3D" id="3.40.50.300">
    <property type="entry name" value="P-loop containing nucleotide triphosphate hydrolases"/>
    <property type="match status" value="4"/>
</dbReference>
<evidence type="ECO:0000256" key="13">
    <source>
        <dbReference type="ARBA" id="ARBA00075915"/>
    </source>
</evidence>
<comment type="subunit">
    <text evidence="12">Component of a core complex containing at least PRPF8, SNRNP200, EFTUD2 and SNRNP40. Component of the U5 snRNP and U4/U6-U5 tri-snRNP complexes, building blocks of the spliceosome. Component of the U4/U6-U5 tri-snRNP complex composed of the U4, U6 and U5 snRNAs and at least PRPF3, PRPF4, PRPF6, PRPF8, PRPF31, SNRNP200, TXNL4A, SNRNP40, DDX23, CD2BP2, PPIH, SNU13, EFTUD2, SART1 and USP39. Component of precatalytic, catalytic and postcatalytic spliceosomal complexes. Component of the minor spliceosome, which splices U12-type introns. Interacts with C9orf78; the interaction is direct and mutually exclusive with its interaction with WBP4. Interacts with WBP4; the interaction is mutually exclusive with its interaction with C9orf78. Interacts with PRPF8. Interacts with TSSC4; the interaction is direct, excludes recruitment of C9ORF78 and WBP4 to SNRNP200 and negatively regulates its RNA helicase activity.</text>
</comment>
<dbReference type="InterPro" id="IPR041094">
    <property type="entry name" value="Brr2_helicase_PWI"/>
</dbReference>
<feature type="compositionally biased region" description="Acidic residues" evidence="15">
    <location>
        <begin position="225"/>
        <end position="235"/>
    </location>
</feature>
<dbReference type="EC" id="3.6.4.13" evidence="3"/>
<dbReference type="InterPro" id="IPR036388">
    <property type="entry name" value="WH-like_DNA-bd_sf"/>
</dbReference>
<dbReference type="InterPro" id="IPR035892">
    <property type="entry name" value="C2_domain_sf"/>
</dbReference>
<reference evidence="19" key="1">
    <citation type="journal article" date="2014" name="PLoS ONE">
        <title>The genome and linkage map of the northern pike (Esox lucius): conserved synteny revealed between the salmonid sister group and the Neoteleostei.</title>
        <authorList>
            <person name="Rondeau E.B."/>
            <person name="Minkley D.R."/>
            <person name="Leong J.S."/>
            <person name="Messmer A.M."/>
            <person name="Jantzen J.R."/>
            <person name="von Schalburg K.R."/>
            <person name="Lemon C."/>
            <person name="Bird N.H."/>
            <person name="Koop B.F."/>
        </authorList>
    </citation>
    <scope>NUCLEOTIDE SEQUENCE</scope>
</reference>
<evidence type="ECO:0000256" key="3">
    <source>
        <dbReference type="ARBA" id="ARBA00012552"/>
    </source>
</evidence>
<dbReference type="FunFam" id="1.10.150.20:FF:000004">
    <property type="entry name" value="U5 small nuclear ribonucleoprotein helicase"/>
    <property type="match status" value="1"/>
</dbReference>
<evidence type="ECO:0000256" key="14">
    <source>
        <dbReference type="ARBA" id="ARBA00077567"/>
    </source>
</evidence>
<dbReference type="InterPro" id="IPR011545">
    <property type="entry name" value="DEAD/DEAH_box_helicase_dom"/>
</dbReference>
<keyword evidence="19" id="KW-1185">Reference proteome</keyword>
<keyword evidence="7" id="KW-0347">Helicase</keyword>
<reference evidence="18" key="3">
    <citation type="submission" date="2025-08" db="UniProtKB">
        <authorList>
            <consortium name="Ensembl"/>
        </authorList>
    </citation>
    <scope>IDENTIFICATION</scope>
</reference>
<feature type="compositionally biased region" description="Basic and acidic residues" evidence="15">
    <location>
        <begin position="48"/>
        <end position="80"/>
    </location>
</feature>
<accession>A0A6Q2XZ67</accession>
<dbReference type="Pfam" id="PF21188">
    <property type="entry name" value="BRR2_plug"/>
    <property type="match status" value="1"/>
</dbReference>
<dbReference type="Bgee" id="ENSELUG00000018948">
    <property type="expression patterns" value="Expressed in embryo and 15 other cell types or tissues"/>
</dbReference>
<evidence type="ECO:0000256" key="9">
    <source>
        <dbReference type="ARBA" id="ARBA00023242"/>
    </source>
</evidence>
<dbReference type="Gene3D" id="1.10.3380.10">
    <property type="entry name" value="Sec63 N-terminal domain-like domain"/>
    <property type="match status" value="3"/>
</dbReference>
<dbReference type="Pfam" id="PF00270">
    <property type="entry name" value="DEAD"/>
    <property type="match status" value="2"/>
</dbReference>
<dbReference type="InterPro" id="IPR004179">
    <property type="entry name" value="Sec63-dom"/>
</dbReference>
<feature type="domain" description="Helicase C-terminal" evidence="17">
    <location>
        <begin position="1514"/>
        <end position="1712"/>
    </location>
</feature>
<evidence type="ECO:0000313" key="19">
    <source>
        <dbReference type="Proteomes" id="UP000265140"/>
    </source>
</evidence>
<sequence>MADVTARSLQYEYKANSNLVLQADRSLIDRTRRDEPTGEVLSLVGKLEGTKMGDKSQRTKPSMLEERRAKRRKRDEDRHDMNKMKGFTLLSEGIDEMVGIVYKPKTKETRETYEVLLSFIQAALGDQPRDILCGAADEVLAVLKNDKMRDKERRREVEQLLGPADDTRYHVLVNLGKKISDYGGDKELQNMDDNIDETYGVNVQFESDEEEGDEDQFGEVRDNGSDEESEGDEADLGCTLTANLGATGDVMTAKKKELHPRDIDAFWLQRQLSRFYDDAIISQKKADEVLEILKTASDDRECENQLVLLLGFNTFDFIKILRQHRRMIQYCTMLASAQSEAEKEKIIGKMEADPDLSKVLYQLQETEKEDIIREERSRRERVRKSRVDNDLESMDVDHGESMTPKQLLDLEDLAFTQGSHFMANKRCQLPDGSFRKQRKGYEEVHVPALKPKPFSDDEVLVPIEKLPKYAQAGFEGFKTLNRIQSKLFKTAMETDENLLVCAPTGAGKTNVALMAMLREIGKHINLDGTINLDDFKIIYVAPMRSLVQEMVGSFSKRLASYGITVSELTGDHQLCKEEINATQIIVCTPEKWDIITRKGGERTYTQLVRLIIIDEIHLLHDDRGPVLESLVARTIRNVELTQEDVRLLGLSATLPNYEDVATCLRVDPAKGLFYFDNSFRPVPLEQTYVGITEKKAIKRFQIMNEIVYEKIMEHAGKNQVRPVSTRAIRDMCLEKDTLGLFLREGSASTEVLRTENLELKDLLPYGFAIHHAGMTRVDRTLVEDLFADRHIQVLVSTATLAWGVNLPAHTVIIKGTQVYSPEKGRWTELGALDILQMLGRAGRPQYDTKGEGILITSHGELQYYLSLLNQQLPIESQMVSKLPDMLNAEIVLGNVQNTKDAVNWLGYTYLYVRMLRNPTLYGVSHDDRSSDPLLERRRMDLIHTAANVLDKNSLVKYDKRTGAFQVTDLGRIASHFYITHDSIQTYNQLLKPTLSEIELFRVFSLSSEFRNITVREESIEEPSAKINVLLQAYISQLKLEGFALMADMVYVTQSAGRLMRAIFEIVLSRGWAQLTDKTINLCKMIDKRMWQSMSPLRQFRKLPEEVIKKIEKKNFPFERLYDLNHNEIGELIRMPKMGKTIHKYVHQFPKLDLAVHLQPITRSTLKVELTITPDFQWDDKVHGSSEAFWILVEDVDSEVILHHEYFLLKAKYAQDEHLVTFFVPVFEPLPPQYFIRVASDRWLSCETQLPVSFRHLILPEKYPPPTELLDLQPLPVTALRNAAFETLYQNKFPFFNPIQTQVFNAVYNSDDNVFVGAPTGSGKTICAEFAILRMLLHNAEGRCVYITPMECFQLIILPLNERQYKFQDALNKKVVLLTGETSTDLKLLGKGDIIVSTPDKWDILSRRWKQRKNVQNVSLFIVDETHLIGGENGPVLEVICSRMRYISSQIERPIRIVALSSSLSNAKDVAHWLGCSTTATFNFHPNVRPVPLELHIQGFNVSHTQTRLLSMAKPVYHAIMKHSPSKPAVVFVPSRRQTRLTAIDILTFCAADVKDLAPFLEKVMDGTLKETLANGVGYLHEGLSTTERRIVEQLFNSGAVQVVVASRSLCWGTNISAHLVVVMDTQYYNGKIHAYVDYPIYDVLQMVGKANRPLQDDEGRCVIMCQGSKKDFFKKFLYEPLPVESHLDHCMHDHFNAEIVTKTVENKQDAVDYLTWTFLYRRMTQNPNYYNLQDHLSELVENTLHDLEQSKCISIEDEMDVAPLNLGMIALLMLFQLAQKVPHKLNNPKFNDPHVKTNLLLQAHLSRMQLSAELQSDTEEILSKAVRLIQACVDVLSSNGWLSPALAAMELAQMVTQAMWSKDSYLKQLPYFTSEHIKRCTDKVKRPPLLFNASIYWTKDLAWVSYQVYLVWEFIKREEGWWVVIGDPKSNSLISIKRLTLQQKAKVSSSPQHVIDITSESTKVLLR</sequence>
<dbReference type="InterPro" id="IPR057842">
    <property type="entry name" value="WH_MER3"/>
</dbReference>
<feature type="compositionally biased region" description="Acidic residues" evidence="15">
    <location>
        <begin position="208"/>
        <end position="217"/>
    </location>
</feature>
<dbReference type="FunFam" id="3.40.50.300:FF:000254">
    <property type="entry name" value="U5 small nuclear ribonucleoprotein helicase"/>
    <property type="match status" value="1"/>
</dbReference>
<dbReference type="InterPro" id="IPR050474">
    <property type="entry name" value="Hel308_SKI2-like"/>
</dbReference>